<dbReference type="Gene3D" id="3.90.470.20">
    <property type="entry name" value="4'-phosphopantetheinyl transferase domain"/>
    <property type="match status" value="1"/>
</dbReference>
<dbReference type="GO" id="GO:0019878">
    <property type="term" value="P:lysine biosynthetic process via aminoadipic acid"/>
    <property type="evidence" value="ECO:0007669"/>
    <property type="project" value="TreeGrafter"/>
</dbReference>
<dbReference type="EMBL" id="CP158165">
    <property type="protein sequence ID" value="XBV28234.1"/>
    <property type="molecule type" value="Genomic_DNA"/>
</dbReference>
<dbReference type="GO" id="GO:0008897">
    <property type="term" value="F:holo-[acyl-carrier-protein] synthase activity"/>
    <property type="evidence" value="ECO:0007669"/>
    <property type="project" value="InterPro"/>
</dbReference>
<dbReference type="SUPFAM" id="SSF56214">
    <property type="entry name" value="4'-phosphopantetheinyl transferase"/>
    <property type="match status" value="1"/>
</dbReference>
<dbReference type="GO" id="GO:0000287">
    <property type="term" value="F:magnesium ion binding"/>
    <property type="evidence" value="ECO:0007669"/>
    <property type="project" value="InterPro"/>
</dbReference>
<dbReference type="Pfam" id="PF01648">
    <property type="entry name" value="ACPS"/>
    <property type="match status" value="1"/>
</dbReference>
<reference evidence="4" key="1">
    <citation type="submission" date="2024-06" db="EMBL/GenBank/DDBJ databases">
        <title>Kribbella sp. strain HUAS MG21 genome sequences.</title>
        <authorList>
            <person name="Mo P."/>
        </authorList>
    </citation>
    <scope>NUCLEOTIDE SEQUENCE</scope>
    <source>
        <strain evidence="4">HUAS MG21</strain>
    </source>
</reference>
<organism evidence="4">
    <name type="scientific">Kribbella sp. HUAS MG21</name>
    <dbReference type="NCBI Taxonomy" id="3160966"/>
    <lineage>
        <taxon>Bacteria</taxon>
        <taxon>Bacillati</taxon>
        <taxon>Actinomycetota</taxon>
        <taxon>Actinomycetes</taxon>
        <taxon>Propionibacteriales</taxon>
        <taxon>Kribbellaceae</taxon>
        <taxon>Kribbella</taxon>
    </lineage>
</organism>
<dbReference type="AlphaFoldDB" id="A0AAU7TN53"/>
<evidence type="ECO:0000256" key="2">
    <source>
        <dbReference type="ARBA" id="ARBA00022679"/>
    </source>
</evidence>
<keyword evidence="2 4" id="KW-0808">Transferase</keyword>
<evidence type="ECO:0000313" key="4">
    <source>
        <dbReference type="EMBL" id="XBV28234.1"/>
    </source>
</evidence>
<comment type="similarity">
    <text evidence="1">Belongs to the P-Pant transferase superfamily. Gsp/Sfp/HetI/AcpT family.</text>
</comment>
<dbReference type="InterPro" id="IPR008278">
    <property type="entry name" value="4-PPantetheinyl_Trfase_dom"/>
</dbReference>
<dbReference type="RefSeq" id="WP_350280987.1">
    <property type="nucleotide sequence ID" value="NZ_CP158165.1"/>
</dbReference>
<dbReference type="GO" id="GO:0005829">
    <property type="term" value="C:cytosol"/>
    <property type="evidence" value="ECO:0007669"/>
    <property type="project" value="TreeGrafter"/>
</dbReference>
<dbReference type="InterPro" id="IPR050559">
    <property type="entry name" value="P-Pant_transferase_sf"/>
</dbReference>
<evidence type="ECO:0000256" key="1">
    <source>
        <dbReference type="ARBA" id="ARBA00010990"/>
    </source>
</evidence>
<dbReference type="PANTHER" id="PTHR12215:SF10">
    <property type="entry name" value="L-AMINOADIPATE-SEMIALDEHYDE DEHYDROGENASE-PHOSPHOPANTETHEINYL TRANSFERASE"/>
    <property type="match status" value="1"/>
</dbReference>
<dbReference type="PANTHER" id="PTHR12215">
    <property type="entry name" value="PHOSPHOPANTETHEINE TRANSFERASE"/>
    <property type="match status" value="1"/>
</dbReference>
<feature type="domain" description="4'-phosphopantetheinyl transferase" evidence="3">
    <location>
        <begin position="68"/>
        <end position="126"/>
    </location>
</feature>
<gene>
    <name evidence="4" type="ORF">ABN611_17780</name>
</gene>
<name>A0AAU7TN53_9ACTN</name>
<sequence length="186" mass="19808">MESSVHVWLAPAGPRAAAHDFLLGLASTLVDRPTLTHDAAGRPHIPGLAVSITYTHHRLAVAASYDGPIGVDLEEIRPRDFRPLADRWFTPRELDWTARQPDRLTAFLRLWTAKEAVGKALGTGLHGSGLRREMPLGGGAVDRAPGVAVTYPPCPGAVLAVAAPLHAGVELSHFPSPTLDPACMRG</sequence>
<evidence type="ECO:0000259" key="3">
    <source>
        <dbReference type="Pfam" id="PF01648"/>
    </source>
</evidence>
<accession>A0AAU7TN53</accession>
<proteinExistence type="inferred from homology"/>
<protein>
    <submittedName>
        <fullName evidence="4">4'-phosphopantetheinyl transferase superfamily protein</fullName>
    </submittedName>
</protein>
<dbReference type="InterPro" id="IPR037143">
    <property type="entry name" value="4-PPantetheinyl_Trfase_dom_sf"/>
</dbReference>